<dbReference type="EMBL" id="BQKM01000001">
    <property type="protein sequence ID" value="GJN51049.1"/>
    <property type="molecule type" value="Genomic_DNA"/>
</dbReference>
<feature type="coiled-coil region" evidence="1">
    <location>
        <begin position="259"/>
        <end position="286"/>
    </location>
</feature>
<evidence type="ECO:0000256" key="1">
    <source>
        <dbReference type="SAM" id="Coils"/>
    </source>
</evidence>
<keyword evidence="1" id="KW-0175">Coiled coil</keyword>
<dbReference type="RefSeq" id="WP_173172059.1">
    <property type="nucleotide sequence ID" value="NZ_AP023189.1"/>
</dbReference>
<gene>
    <name evidence="2" type="ORF">TUM18999_44090</name>
    <name evidence="3" type="ORF">TUM20286_08010</name>
</gene>
<accession>A0A6J4E9X0</accession>
<evidence type="ECO:0000313" key="2">
    <source>
        <dbReference type="EMBL" id="BCG26218.1"/>
    </source>
</evidence>
<dbReference type="KEGG" id="ptw:TUM18999_44090"/>
<keyword evidence="5" id="KW-1185">Reference proteome</keyword>
<keyword evidence="2" id="KW-0449">Lipoprotein</keyword>
<proteinExistence type="predicted"/>
<dbReference type="InterPro" id="IPR016875">
    <property type="entry name" value="UCP028200"/>
</dbReference>
<protein>
    <submittedName>
        <fullName evidence="2">Lipoprotein</fullName>
    </submittedName>
</protein>
<dbReference type="Proteomes" id="UP001054892">
    <property type="component" value="Unassembled WGS sequence"/>
</dbReference>
<name>A0A6J4E9X0_9PSED</name>
<dbReference type="Proteomes" id="UP000509383">
    <property type="component" value="Chromosome"/>
</dbReference>
<dbReference type="AlphaFoldDB" id="A0A6J4E9X0"/>
<sequence>MPRPRPNRTTRWLPLLALLLTLGACSRLDLAYRNLDWLIPWSIADYVSLDKSQRTWLEPRIQAHLRWHCSTQLPRYAAWLQEVERLGQADHLDADALLGHMQGFKEAVDAVAVEITPTTVTLLQGLDARQVEELNASLDEKERALRKEHLIPRDEQVEQRRERMEKRLKPWFGKLSAQQRAKVDAWAENLGDSNALWVDNRKLWQSALRDALAERDGAGFAPRIAALLQEREAFWSEAYRAHFERGQVALSQLLADLFNDASASQRERLRTRLQDLRQDIQQLQCPTA</sequence>
<reference evidence="2 4" key="1">
    <citation type="submission" date="2020-05" db="EMBL/GenBank/DDBJ databases">
        <title>Characterization of novel class B3 metallo-beta-lactamase from novel Pseudomonas species.</title>
        <authorList>
            <person name="Yamada K."/>
            <person name="Aoki K."/>
            <person name="Ishii Y."/>
        </authorList>
    </citation>
    <scope>NUCLEOTIDE SEQUENCE [LARGE SCALE GENOMIC DNA]</scope>
    <source>
        <strain evidence="2 4">TUM18999</strain>
        <strain evidence="3 5">TUM20286</strain>
    </source>
</reference>
<evidence type="ECO:0000313" key="5">
    <source>
        <dbReference type="Proteomes" id="UP001054892"/>
    </source>
</evidence>
<dbReference type="PIRSF" id="PIRSF028200">
    <property type="entry name" value="UCP028200"/>
    <property type="match status" value="1"/>
</dbReference>
<evidence type="ECO:0000313" key="3">
    <source>
        <dbReference type="EMBL" id="GJN51049.1"/>
    </source>
</evidence>
<evidence type="ECO:0000313" key="4">
    <source>
        <dbReference type="Proteomes" id="UP000509383"/>
    </source>
</evidence>
<dbReference type="Pfam" id="PF19795">
    <property type="entry name" value="DUF6279"/>
    <property type="match status" value="1"/>
</dbReference>
<dbReference type="PROSITE" id="PS51257">
    <property type="entry name" value="PROKAR_LIPOPROTEIN"/>
    <property type="match status" value="1"/>
</dbReference>
<dbReference type="EMBL" id="AP023189">
    <property type="protein sequence ID" value="BCG26218.1"/>
    <property type="molecule type" value="Genomic_DNA"/>
</dbReference>
<organism evidence="2 4">
    <name type="scientific">Pseudomonas tohonis</name>
    <dbReference type="NCBI Taxonomy" id="2725477"/>
    <lineage>
        <taxon>Bacteria</taxon>
        <taxon>Pseudomonadati</taxon>
        <taxon>Pseudomonadota</taxon>
        <taxon>Gammaproteobacteria</taxon>
        <taxon>Pseudomonadales</taxon>
        <taxon>Pseudomonadaceae</taxon>
        <taxon>Pseudomonas</taxon>
    </lineage>
</organism>